<name>A0A1E3IXR1_9TREE</name>
<reference evidence="2" key="2">
    <citation type="journal article" date="2022" name="Elife">
        <title>Obligate sexual reproduction of a homothallic fungus closely related to the Cryptococcus pathogenic species complex.</title>
        <authorList>
            <person name="Passer A.R."/>
            <person name="Clancey S.A."/>
            <person name="Shea T."/>
            <person name="David-Palma M."/>
            <person name="Averette A.F."/>
            <person name="Boekhout T."/>
            <person name="Porcel B.M."/>
            <person name="Nowrousian M."/>
            <person name="Cuomo C.A."/>
            <person name="Sun S."/>
            <person name="Heitman J."/>
            <person name="Coelho M.A."/>
        </authorList>
    </citation>
    <scope>NUCLEOTIDE SEQUENCE</scope>
    <source>
        <strain evidence="2">CBS 7841</strain>
    </source>
</reference>
<dbReference type="KEGG" id="cdep:91090260"/>
<sequence>MSDQTTRARPLTPPSQDLMPTIARRMSSSLKQALGKHNSPFERQQSQDAPRASDKANKQKSKGNASTPPISIPSPTKVSLPPPPLTARPTFISFGNDIETALSSAVDKPRNKPARTPYPSNTVEEEKKEPVFILPSQSESLVSVLADPFVLPLTGSVLLRTNEPLPLGRDVDKDSLEEMGLNKLTPIDSSK</sequence>
<reference evidence="2" key="3">
    <citation type="submission" date="2024-01" db="EMBL/GenBank/DDBJ databases">
        <authorList>
            <person name="Coelho M.A."/>
            <person name="David-Palma M."/>
            <person name="Shea T."/>
            <person name="Sun S."/>
            <person name="Cuomo C.A."/>
            <person name="Heitman J."/>
        </authorList>
    </citation>
    <scope>NUCLEOTIDE SEQUENCE</scope>
    <source>
        <strain evidence="2">CBS 7841</strain>
    </source>
</reference>
<evidence type="ECO:0000256" key="1">
    <source>
        <dbReference type="SAM" id="MobiDB-lite"/>
    </source>
</evidence>
<accession>A0A1E3IXR1</accession>
<gene>
    <name evidence="2" type="ORF">L203_106052</name>
</gene>
<feature type="region of interest" description="Disordered" evidence="1">
    <location>
        <begin position="1"/>
        <end position="128"/>
    </location>
</feature>
<keyword evidence="3" id="KW-1185">Reference proteome</keyword>
<dbReference type="GeneID" id="91090260"/>
<protein>
    <submittedName>
        <fullName evidence="2">Uncharacterized protein</fullName>
    </submittedName>
</protein>
<evidence type="ECO:0000313" key="3">
    <source>
        <dbReference type="Proteomes" id="UP000094043"/>
    </source>
</evidence>
<dbReference type="Proteomes" id="UP000094043">
    <property type="component" value="Chromosome 8"/>
</dbReference>
<evidence type="ECO:0000313" key="2">
    <source>
        <dbReference type="EMBL" id="WVN90809.1"/>
    </source>
</evidence>
<feature type="compositionally biased region" description="Low complexity" evidence="1">
    <location>
        <begin position="66"/>
        <end position="79"/>
    </location>
</feature>
<proteinExistence type="predicted"/>
<dbReference type="AlphaFoldDB" id="A0A1E3IXR1"/>
<dbReference type="RefSeq" id="XP_066071509.1">
    <property type="nucleotide sequence ID" value="XM_066215412.1"/>
</dbReference>
<reference evidence="2" key="1">
    <citation type="submission" date="2016-06" db="EMBL/GenBank/DDBJ databases">
        <authorList>
            <person name="Cuomo C."/>
            <person name="Litvintseva A."/>
            <person name="Heitman J."/>
            <person name="Chen Y."/>
            <person name="Sun S."/>
            <person name="Springer D."/>
            <person name="Dromer F."/>
            <person name="Young S."/>
            <person name="Zeng Q."/>
            <person name="Chapman S."/>
            <person name="Gujja S."/>
            <person name="Saif S."/>
            <person name="Birren B."/>
        </authorList>
    </citation>
    <scope>NUCLEOTIDE SEQUENCE</scope>
    <source>
        <strain evidence="2">CBS 7841</strain>
    </source>
</reference>
<dbReference type="VEuPathDB" id="FungiDB:L203_00758"/>
<organism evidence="2 3">
    <name type="scientific">Cryptococcus depauperatus CBS 7841</name>
    <dbReference type="NCBI Taxonomy" id="1295531"/>
    <lineage>
        <taxon>Eukaryota</taxon>
        <taxon>Fungi</taxon>
        <taxon>Dikarya</taxon>
        <taxon>Basidiomycota</taxon>
        <taxon>Agaricomycotina</taxon>
        <taxon>Tremellomycetes</taxon>
        <taxon>Tremellales</taxon>
        <taxon>Cryptococcaceae</taxon>
        <taxon>Cryptococcus</taxon>
    </lineage>
</organism>
<dbReference type="EMBL" id="CP143791">
    <property type="protein sequence ID" value="WVN90809.1"/>
    <property type="molecule type" value="Genomic_DNA"/>
</dbReference>